<feature type="compositionally biased region" description="Basic and acidic residues" evidence="1">
    <location>
        <begin position="555"/>
        <end position="571"/>
    </location>
</feature>
<feature type="domain" description="BRCT" evidence="2">
    <location>
        <begin position="758"/>
        <end position="810"/>
    </location>
</feature>
<dbReference type="EMBL" id="KB822706">
    <property type="protein sequence ID" value="ETI21999.1"/>
    <property type="molecule type" value="Genomic_DNA"/>
</dbReference>
<dbReference type="Gene3D" id="3.40.50.10190">
    <property type="entry name" value="BRCT domain"/>
    <property type="match status" value="5"/>
</dbReference>
<sequence length="810" mass="90276">MEIDEAVTEVNKPGLFVQCSFALVCTGALSESEAAAMADVLRLHDGKALIAGYPEENLDLKEITHVVSDTYDFPDYNACSDALIPVVKPTWVQHCLAKKKLLNPRQYSPDPRYFMSDVCVCIADLPSGDADAIAGGVLAMGGLWSPKLTSQVTHIISLSMDSETAAVAEKRKLNAKVVLPHWVDDCLKLGRKIDEHPYQLPDPEILKSINKPPMGKRKTPVEGALHPDPTQSGQEPTAPRKLEKVFKKKQVMLATDLGISPYLRGILDELITTGGGKVTESVSKADMYICKYREGQDYKTASRAGKDVGNLAWLYFLIQTDQWTSPMRRMLHYPVAKDGLPGFPGLLISLSNYSGDARSYLENLITATGAQCTKTLKQDNTHLITAHDTSEKCAAAREWGVHVINHLWLEESYARWKMQSITNKRYTHFPQRTNLGDVCGHTQLDRSVLEQNFFPDEDTDMTDAPATKPMGQANQTTFLPPSARRVKSEQLPKTPRTPAASRLIAPGKENVTPSTTNSRKSKELAASRLHQAAEDIALYEKETKRKGGVIYGGRRKSDPERIELGRKRSMDEMDDAETSDDSDAKKVKRNIDPPQIRLVISKYEKWKQLRSLGILITTDPSRATHLAAPHIVRTMKFVTALAYAPLVISTEFIDACLEEGRLVDPEDYVLKDTKNEKKFHISLSDARKRAEKNANQLLQGRCIYCMEQITGGFETFKAIVEANGGRCILWKNRKGTTVPSARADSEATTDTDANNDVYLLSDENKSNPGLLSRFREMVEGSRKVPKIVKTDWILESAMSQQLRPTKPYEL</sequence>
<dbReference type="SUPFAM" id="SSF52113">
    <property type="entry name" value="BRCT domain"/>
    <property type="match status" value="5"/>
</dbReference>
<dbReference type="InterPro" id="IPR001357">
    <property type="entry name" value="BRCT_dom"/>
</dbReference>
<accession>V9D525</accession>
<feature type="region of interest" description="Disordered" evidence="1">
    <location>
        <begin position="466"/>
        <end position="527"/>
    </location>
</feature>
<feature type="region of interest" description="Disordered" evidence="1">
    <location>
        <begin position="549"/>
        <end position="587"/>
    </location>
</feature>
<feature type="region of interest" description="Disordered" evidence="1">
    <location>
        <begin position="203"/>
        <end position="241"/>
    </location>
</feature>
<dbReference type="Pfam" id="PF12738">
    <property type="entry name" value="PTCB-BRCT"/>
    <property type="match status" value="2"/>
</dbReference>
<dbReference type="PROSITE" id="PS50172">
    <property type="entry name" value="BRCT"/>
    <property type="match status" value="6"/>
</dbReference>
<dbReference type="RefSeq" id="XP_008728616.1">
    <property type="nucleotide sequence ID" value="XM_008730394.1"/>
</dbReference>
<dbReference type="CDD" id="cd18437">
    <property type="entry name" value="BRCT_BRC1_like_rpt3"/>
    <property type="match status" value="1"/>
</dbReference>
<dbReference type="GO" id="GO:1990683">
    <property type="term" value="P:DNA double-strand break attachment to nuclear envelope"/>
    <property type="evidence" value="ECO:0007669"/>
    <property type="project" value="TreeGrafter"/>
</dbReference>
<feature type="compositionally biased region" description="Acidic residues" evidence="1">
    <location>
        <begin position="572"/>
        <end position="581"/>
    </location>
</feature>
<proteinExistence type="predicted"/>
<dbReference type="CDD" id="cd17743">
    <property type="entry name" value="BRCT_BRC1_like_rpt5"/>
    <property type="match status" value="1"/>
</dbReference>
<feature type="domain" description="BRCT" evidence="2">
    <location>
        <begin position="343"/>
        <end position="426"/>
    </location>
</feature>
<dbReference type="AlphaFoldDB" id="V9D525"/>
<feature type="domain" description="BRCT" evidence="2">
    <location>
        <begin position="11"/>
        <end position="109"/>
    </location>
</feature>
<reference evidence="3 4" key="1">
    <citation type="submission" date="2013-03" db="EMBL/GenBank/DDBJ databases">
        <title>The Genome Sequence of Cladophialophora carrionii CBS 160.54.</title>
        <authorList>
            <consortium name="The Broad Institute Genomics Platform"/>
            <person name="Cuomo C."/>
            <person name="de Hoog S."/>
            <person name="Gorbushina A."/>
            <person name="Walker B."/>
            <person name="Young S.K."/>
            <person name="Zeng Q."/>
            <person name="Gargeya S."/>
            <person name="Fitzgerald M."/>
            <person name="Haas B."/>
            <person name="Abouelleil A."/>
            <person name="Allen A.W."/>
            <person name="Alvarado L."/>
            <person name="Arachchi H.M."/>
            <person name="Berlin A.M."/>
            <person name="Chapman S.B."/>
            <person name="Gainer-Dewar J."/>
            <person name="Goldberg J."/>
            <person name="Griggs A."/>
            <person name="Gujja S."/>
            <person name="Hansen M."/>
            <person name="Howarth C."/>
            <person name="Imamovic A."/>
            <person name="Ireland A."/>
            <person name="Larimer J."/>
            <person name="McCowan C."/>
            <person name="Murphy C."/>
            <person name="Pearson M."/>
            <person name="Poon T.W."/>
            <person name="Priest M."/>
            <person name="Roberts A."/>
            <person name="Saif S."/>
            <person name="Shea T."/>
            <person name="Sisk P."/>
            <person name="Sykes S."/>
            <person name="Wortman J."/>
            <person name="Nusbaum C."/>
            <person name="Birren B."/>
        </authorList>
    </citation>
    <scope>NUCLEOTIDE SEQUENCE [LARGE SCALE GENOMIC DNA]</scope>
    <source>
        <strain evidence="3 4">CBS 160.54</strain>
    </source>
</reference>
<dbReference type="Pfam" id="PF16770">
    <property type="entry name" value="RTT107_BRCT_5"/>
    <property type="match status" value="1"/>
</dbReference>
<dbReference type="GO" id="GO:0005634">
    <property type="term" value="C:nucleus"/>
    <property type="evidence" value="ECO:0007669"/>
    <property type="project" value="TreeGrafter"/>
</dbReference>
<dbReference type="PANTHER" id="PTHR47667">
    <property type="entry name" value="REGULATOR OF TY1 TRANSPOSITION PROTEIN 107"/>
    <property type="match status" value="1"/>
</dbReference>
<feature type="domain" description="BRCT" evidence="2">
    <location>
        <begin position="137"/>
        <end position="200"/>
    </location>
</feature>
<dbReference type="SMART" id="SM00292">
    <property type="entry name" value="BRCT"/>
    <property type="match status" value="5"/>
</dbReference>
<evidence type="ECO:0000313" key="4">
    <source>
        <dbReference type="Proteomes" id="UP000030678"/>
    </source>
</evidence>
<dbReference type="InterPro" id="IPR053036">
    <property type="entry name" value="CellCycle_DNARepair_Reg"/>
</dbReference>
<feature type="domain" description="BRCT" evidence="2">
    <location>
        <begin position="607"/>
        <end position="670"/>
    </location>
</feature>
<evidence type="ECO:0000256" key="1">
    <source>
        <dbReference type="SAM" id="MobiDB-lite"/>
    </source>
</evidence>
<dbReference type="GO" id="GO:0006302">
    <property type="term" value="P:double-strand break repair"/>
    <property type="evidence" value="ECO:0007669"/>
    <property type="project" value="TreeGrafter"/>
</dbReference>
<feature type="domain" description="BRCT" evidence="2">
    <location>
        <begin position="241"/>
        <end position="331"/>
    </location>
</feature>
<dbReference type="GeneID" id="19984562"/>
<dbReference type="OrthoDB" id="342264at2759"/>
<dbReference type="GO" id="GO:0035361">
    <property type="term" value="C:Cul8-RING ubiquitin ligase complex"/>
    <property type="evidence" value="ECO:0007669"/>
    <property type="project" value="TreeGrafter"/>
</dbReference>
<dbReference type="HOGENOM" id="CLU_002149_2_0_1"/>
<evidence type="ECO:0000313" key="3">
    <source>
        <dbReference type="EMBL" id="ETI21999.1"/>
    </source>
</evidence>
<evidence type="ECO:0000259" key="2">
    <source>
        <dbReference type="PROSITE" id="PS50172"/>
    </source>
</evidence>
<dbReference type="PANTHER" id="PTHR47667:SF1">
    <property type="entry name" value="REGULATOR OF TY1 TRANSPOSITION PROTEIN 107"/>
    <property type="match status" value="1"/>
</dbReference>
<name>V9D525_9EURO</name>
<dbReference type="CDD" id="cd18436">
    <property type="entry name" value="BRCT_BRC1_like_rpt2"/>
    <property type="match status" value="1"/>
</dbReference>
<gene>
    <name evidence="3" type="ORF">G647_06069</name>
</gene>
<dbReference type="FunFam" id="3.40.50.10190:FF:000048">
    <property type="entry name" value="DNA repair protein Rtt107"/>
    <property type="match status" value="1"/>
</dbReference>
<protein>
    <recommendedName>
        <fullName evidence="2">BRCT domain-containing protein</fullName>
    </recommendedName>
</protein>
<dbReference type="VEuPathDB" id="FungiDB:G647_06069"/>
<dbReference type="Proteomes" id="UP000030678">
    <property type="component" value="Unassembled WGS sequence"/>
</dbReference>
<dbReference type="InterPro" id="IPR036420">
    <property type="entry name" value="BRCT_dom_sf"/>
</dbReference>
<organism evidence="3 4">
    <name type="scientific">Cladophialophora carrionii CBS 160.54</name>
    <dbReference type="NCBI Taxonomy" id="1279043"/>
    <lineage>
        <taxon>Eukaryota</taxon>
        <taxon>Fungi</taxon>
        <taxon>Dikarya</taxon>
        <taxon>Ascomycota</taxon>
        <taxon>Pezizomycotina</taxon>
        <taxon>Eurotiomycetes</taxon>
        <taxon>Chaetothyriomycetidae</taxon>
        <taxon>Chaetothyriales</taxon>
        <taxon>Herpotrichiellaceae</taxon>
        <taxon>Cladophialophora</taxon>
    </lineage>
</organism>